<dbReference type="RefSeq" id="WP_189008004.1">
    <property type="nucleotide sequence ID" value="NZ_BMOD01000033.1"/>
</dbReference>
<dbReference type="Proteomes" id="UP000632222">
    <property type="component" value="Unassembled WGS sequence"/>
</dbReference>
<proteinExistence type="predicted"/>
<reference evidence="2" key="1">
    <citation type="journal article" date="2019" name="Int. J. Syst. Evol. Microbiol.">
        <title>The Global Catalogue of Microorganisms (GCM) 10K type strain sequencing project: providing services to taxonomists for standard genome sequencing and annotation.</title>
        <authorList>
            <consortium name="The Broad Institute Genomics Platform"/>
            <consortium name="The Broad Institute Genome Sequencing Center for Infectious Disease"/>
            <person name="Wu L."/>
            <person name="Ma J."/>
        </authorList>
    </citation>
    <scope>NUCLEOTIDE SEQUENCE [LARGE SCALE GENOMIC DNA]</scope>
    <source>
        <strain evidence="2">JCM 14370</strain>
    </source>
</reference>
<dbReference type="EMBL" id="BMOD01000033">
    <property type="protein sequence ID" value="GGJ55638.1"/>
    <property type="molecule type" value="Genomic_DNA"/>
</dbReference>
<organism evidence="1 2">
    <name type="scientific">Deinococcus roseus</name>
    <dbReference type="NCBI Taxonomy" id="392414"/>
    <lineage>
        <taxon>Bacteria</taxon>
        <taxon>Thermotogati</taxon>
        <taxon>Deinococcota</taxon>
        <taxon>Deinococci</taxon>
        <taxon>Deinococcales</taxon>
        <taxon>Deinococcaceae</taxon>
        <taxon>Deinococcus</taxon>
    </lineage>
</organism>
<gene>
    <name evidence="1" type="ORF">GCM10008938_47260</name>
</gene>
<protein>
    <submittedName>
        <fullName evidence="1">Uncharacterized protein</fullName>
    </submittedName>
</protein>
<sequence>MDQFRVIYVRQNGKVVQGEWMDQSTARTVFQALQNDPDCVAAQLQNQQGQEVAGYNMPYPLTETNPLRDEFERLKQEIVQQVLQIEDVYDLRQVQHVTLTLLAERNQQQRVRSQLLHPSEGDPNKN</sequence>
<evidence type="ECO:0000313" key="1">
    <source>
        <dbReference type="EMBL" id="GGJ55638.1"/>
    </source>
</evidence>
<accession>A0ABQ2DFN7</accession>
<comment type="caution">
    <text evidence="1">The sequence shown here is derived from an EMBL/GenBank/DDBJ whole genome shotgun (WGS) entry which is preliminary data.</text>
</comment>
<name>A0ABQ2DFN7_9DEIO</name>
<evidence type="ECO:0000313" key="2">
    <source>
        <dbReference type="Proteomes" id="UP000632222"/>
    </source>
</evidence>
<keyword evidence="2" id="KW-1185">Reference proteome</keyword>